<proteinExistence type="predicted"/>
<dbReference type="InterPro" id="IPR035093">
    <property type="entry name" value="RelE/ParE_toxin_dom_sf"/>
</dbReference>
<organism evidence="3 4">
    <name type="scientific">Candidatus Gallimonas intestinavium</name>
    <dbReference type="NCBI Taxonomy" id="2838603"/>
    <lineage>
        <taxon>Bacteria</taxon>
        <taxon>Bacillati</taxon>
        <taxon>Bacillota</taxon>
        <taxon>Clostridia</taxon>
        <taxon>Candidatus Gallimonas</taxon>
    </lineage>
</organism>
<dbReference type="AlphaFoldDB" id="A0A9D2JZK2"/>
<accession>A0A9D2JZK2</accession>
<dbReference type="Pfam" id="PF05016">
    <property type="entry name" value="ParE_toxin"/>
    <property type="match status" value="1"/>
</dbReference>
<name>A0A9D2JZK2_9FIRM</name>
<gene>
    <name evidence="3" type="ORF">H9964_01940</name>
</gene>
<evidence type="ECO:0000313" key="3">
    <source>
        <dbReference type="EMBL" id="HIZ72323.1"/>
    </source>
</evidence>
<dbReference type="Proteomes" id="UP000824102">
    <property type="component" value="Unassembled WGS sequence"/>
</dbReference>
<dbReference type="EMBL" id="DXBB01000035">
    <property type="protein sequence ID" value="HIZ72323.1"/>
    <property type="molecule type" value="Genomic_DNA"/>
</dbReference>
<protein>
    <submittedName>
        <fullName evidence="3">Type II toxin-antitoxin system RelE/ParE family toxin</fullName>
    </submittedName>
</protein>
<evidence type="ECO:0000313" key="4">
    <source>
        <dbReference type="Proteomes" id="UP000824102"/>
    </source>
</evidence>
<feature type="region of interest" description="Disordered" evidence="2">
    <location>
        <begin position="101"/>
        <end position="124"/>
    </location>
</feature>
<dbReference type="Gene3D" id="3.30.2310.20">
    <property type="entry name" value="RelE-like"/>
    <property type="match status" value="1"/>
</dbReference>
<reference evidence="3" key="1">
    <citation type="journal article" date="2021" name="PeerJ">
        <title>Extensive microbial diversity within the chicken gut microbiome revealed by metagenomics and culture.</title>
        <authorList>
            <person name="Gilroy R."/>
            <person name="Ravi A."/>
            <person name="Getino M."/>
            <person name="Pursley I."/>
            <person name="Horton D.L."/>
            <person name="Alikhan N.F."/>
            <person name="Baker D."/>
            <person name="Gharbi K."/>
            <person name="Hall N."/>
            <person name="Watson M."/>
            <person name="Adriaenssens E.M."/>
            <person name="Foster-Nyarko E."/>
            <person name="Jarju S."/>
            <person name="Secka A."/>
            <person name="Antonio M."/>
            <person name="Oren A."/>
            <person name="Chaudhuri R.R."/>
            <person name="La Ragione R."/>
            <person name="Hildebrand F."/>
            <person name="Pallen M.J."/>
        </authorList>
    </citation>
    <scope>NUCLEOTIDE SEQUENCE</scope>
    <source>
        <strain evidence="3">ChiW7-2402</strain>
    </source>
</reference>
<evidence type="ECO:0000256" key="2">
    <source>
        <dbReference type="SAM" id="MobiDB-lite"/>
    </source>
</evidence>
<keyword evidence="1" id="KW-1277">Toxin-antitoxin system</keyword>
<sequence>MKYCVRMTEQAAADLRSIFEYVAYDLLAGQNALAQLDRLEQAILSLEEMPERYHRYEQEPWKGRNLRMMPVDRYLVFHIPQKDKQSVTVLRVMFGGRNIPAQLKETAEPTEDQEESSPSGANQS</sequence>
<dbReference type="InterPro" id="IPR007712">
    <property type="entry name" value="RelE/ParE_toxin"/>
</dbReference>
<comment type="caution">
    <text evidence="3">The sequence shown here is derived from an EMBL/GenBank/DDBJ whole genome shotgun (WGS) entry which is preliminary data.</text>
</comment>
<evidence type="ECO:0000256" key="1">
    <source>
        <dbReference type="ARBA" id="ARBA00022649"/>
    </source>
</evidence>
<reference evidence="3" key="2">
    <citation type="submission" date="2021-04" db="EMBL/GenBank/DDBJ databases">
        <authorList>
            <person name="Gilroy R."/>
        </authorList>
    </citation>
    <scope>NUCLEOTIDE SEQUENCE</scope>
    <source>
        <strain evidence="3">ChiW7-2402</strain>
    </source>
</reference>